<keyword evidence="1" id="KW-0472">Membrane</keyword>
<proteinExistence type="predicted"/>
<sequence>MYTARRSNHHRHFCLELVSSRLTHTHLLHTVLPHQLTHSPTHLLTPCSRPTTPTTSNHIKPSPPPRNLDHVCTRHLASKSVGHFFPHQPVSSVSYSTTRSSLGPVWLPLVVLIFSAIAHTANVARKTTLSWPYCYRCRVTGPFFTGRTTSYWSGLTFA</sequence>
<dbReference type="EMBL" id="KZ819250">
    <property type="protein sequence ID" value="PWY96861.1"/>
    <property type="molecule type" value="Genomic_DNA"/>
</dbReference>
<evidence type="ECO:0000313" key="3">
    <source>
        <dbReference type="Proteomes" id="UP000246740"/>
    </source>
</evidence>
<keyword evidence="1" id="KW-1133">Transmembrane helix</keyword>
<evidence type="ECO:0000313" key="2">
    <source>
        <dbReference type="EMBL" id="PWY96861.1"/>
    </source>
</evidence>
<name>A0A317XF46_9BASI</name>
<dbReference type="AlphaFoldDB" id="A0A317XF46"/>
<evidence type="ECO:0000256" key="1">
    <source>
        <dbReference type="SAM" id="Phobius"/>
    </source>
</evidence>
<dbReference type="Proteomes" id="UP000246740">
    <property type="component" value="Unassembled WGS sequence"/>
</dbReference>
<accession>A0A317XF46</accession>
<protein>
    <submittedName>
        <fullName evidence="2">Uncharacterized protein</fullName>
    </submittedName>
</protein>
<feature type="transmembrane region" description="Helical" evidence="1">
    <location>
        <begin position="105"/>
        <end position="124"/>
    </location>
</feature>
<organism evidence="2 3">
    <name type="scientific">Testicularia cyperi</name>
    <dbReference type="NCBI Taxonomy" id="1882483"/>
    <lineage>
        <taxon>Eukaryota</taxon>
        <taxon>Fungi</taxon>
        <taxon>Dikarya</taxon>
        <taxon>Basidiomycota</taxon>
        <taxon>Ustilaginomycotina</taxon>
        <taxon>Ustilaginomycetes</taxon>
        <taxon>Ustilaginales</taxon>
        <taxon>Anthracoideaceae</taxon>
        <taxon>Testicularia</taxon>
    </lineage>
</organism>
<keyword evidence="3" id="KW-1185">Reference proteome</keyword>
<keyword evidence="1" id="KW-0812">Transmembrane</keyword>
<gene>
    <name evidence="2" type="ORF">BCV70DRAFT_109611</name>
</gene>
<dbReference type="InParanoid" id="A0A317XF46"/>
<reference evidence="2 3" key="1">
    <citation type="journal article" date="2018" name="Mol. Biol. Evol.">
        <title>Broad Genomic Sampling Reveals a Smut Pathogenic Ancestry of the Fungal Clade Ustilaginomycotina.</title>
        <authorList>
            <person name="Kijpornyongpan T."/>
            <person name="Mondo S.J."/>
            <person name="Barry K."/>
            <person name="Sandor L."/>
            <person name="Lee J."/>
            <person name="Lipzen A."/>
            <person name="Pangilinan J."/>
            <person name="LaButti K."/>
            <person name="Hainaut M."/>
            <person name="Henrissat B."/>
            <person name="Grigoriev I.V."/>
            <person name="Spatafora J.W."/>
            <person name="Aime M.C."/>
        </authorList>
    </citation>
    <scope>NUCLEOTIDE SEQUENCE [LARGE SCALE GENOMIC DNA]</scope>
    <source>
        <strain evidence="2 3">MCA 3645</strain>
    </source>
</reference>